<dbReference type="EMBL" id="GBRH01162473">
    <property type="protein sequence ID" value="JAE35423.1"/>
    <property type="molecule type" value="Transcribed_RNA"/>
</dbReference>
<proteinExistence type="predicted"/>
<evidence type="ECO:0000313" key="1">
    <source>
        <dbReference type="EMBL" id="JAE35423.1"/>
    </source>
</evidence>
<organism evidence="1">
    <name type="scientific">Arundo donax</name>
    <name type="common">Giant reed</name>
    <name type="synonym">Donax arundinaceus</name>
    <dbReference type="NCBI Taxonomy" id="35708"/>
    <lineage>
        <taxon>Eukaryota</taxon>
        <taxon>Viridiplantae</taxon>
        <taxon>Streptophyta</taxon>
        <taxon>Embryophyta</taxon>
        <taxon>Tracheophyta</taxon>
        <taxon>Spermatophyta</taxon>
        <taxon>Magnoliopsida</taxon>
        <taxon>Liliopsida</taxon>
        <taxon>Poales</taxon>
        <taxon>Poaceae</taxon>
        <taxon>PACMAD clade</taxon>
        <taxon>Arundinoideae</taxon>
        <taxon>Arundineae</taxon>
        <taxon>Arundo</taxon>
    </lineage>
</organism>
<protein>
    <submittedName>
        <fullName evidence="1">Uncharacterized protein</fullName>
    </submittedName>
</protein>
<name>A0A0A9HR72_ARUDO</name>
<accession>A0A0A9HR72</accession>
<sequence length="9" mass="880">MIGEGSISS</sequence>
<reference evidence="1" key="1">
    <citation type="submission" date="2014-09" db="EMBL/GenBank/DDBJ databases">
        <authorList>
            <person name="Magalhaes I.L.F."/>
            <person name="Oliveira U."/>
            <person name="Santos F.R."/>
            <person name="Vidigal T.H.D.A."/>
            <person name="Brescovit A.D."/>
            <person name="Santos A.J."/>
        </authorList>
    </citation>
    <scope>NUCLEOTIDE SEQUENCE</scope>
    <source>
        <tissue evidence="1">Shoot tissue taken approximately 20 cm above the soil surface</tissue>
    </source>
</reference>
<reference evidence="1" key="2">
    <citation type="journal article" date="2015" name="Data Brief">
        <title>Shoot transcriptome of the giant reed, Arundo donax.</title>
        <authorList>
            <person name="Barrero R.A."/>
            <person name="Guerrero F.D."/>
            <person name="Moolhuijzen P."/>
            <person name="Goolsby J.A."/>
            <person name="Tidwell J."/>
            <person name="Bellgard S.E."/>
            <person name="Bellgard M.I."/>
        </authorList>
    </citation>
    <scope>NUCLEOTIDE SEQUENCE</scope>
    <source>
        <tissue evidence="1">Shoot tissue taken approximately 20 cm above the soil surface</tissue>
    </source>
</reference>